<dbReference type="Gene3D" id="3.40.50.12780">
    <property type="entry name" value="N-terminal domain of ligase-like"/>
    <property type="match status" value="1"/>
</dbReference>
<keyword evidence="3" id="KW-0436">Ligase</keyword>
<dbReference type="FunFam" id="3.40.50.12780:FF:000025">
    <property type="entry name" value="luciferin 4-monooxygenase"/>
    <property type="match status" value="1"/>
</dbReference>
<dbReference type="InterPro" id="IPR045851">
    <property type="entry name" value="AMP-bd_C_sf"/>
</dbReference>
<evidence type="ECO:0000256" key="2">
    <source>
        <dbReference type="ARBA" id="ARBA00006432"/>
    </source>
</evidence>
<evidence type="ECO:0000256" key="1">
    <source>
        <dbReference type="ARBA" id="ARBA00004275"/>
    </source>
</evidence>
<evidence type="ECO:0008006" key="9">
    <source>
        <dbReference type="Google" id="ProtNLM"/>
    </source>
</evidence>
<dbReference type="Pfam" id="PF13193">
    <property type="entry name" value="AMP-binding_C"/>
    <property type="match status" value="1"/>
</dbReference>
<protein>
    <recommendedName>
        <fullName evidence="9">Luciferin 4-monooxygenase</fullName>
    </recommendedName>
</protein>
<keyword evidence="4" id="KW-0576">Peroxisome</keyword>
<evidence type="ECO:0000259" key="6">
    <source>
        <dbReference type="Pfam" id="PF13193"/>
    </source>
</evidence>
<evidence type="ECO:0000256" key="3">
    <source>
        <dbReference type="ARBA" id="ARBA00022598"/>
    </source>
</evidence>
<accession>A0A834XNG0</accession>
<feature type="domain" description="AMP-dependent synthetase/ligase" evidence="5">
    <location>
        <begin position="64"/>
        <end position="404"/>
    </location>
</feature>
<comment type="subcellular location">
    <subcellularLocation>
        <location evidence="1">Peroxisome</location>
    </subcellularLocation>
</comment>
<comment type="caution">
    <text evidence="7">The sequence shown here is derived from an EMBL/GenBank/DDBJ whole genome shotgun (WGS) entry which is preliminary data.</text>
</comment>
<dbReference type="InterPro" id="IPR042099">
    <property type="entry name" value="ANL_N_sf"/>
</dbReference>
<dbReference type="GO" id="GO:0005777">
    <property type="term" value="C:peroxisome"/>
    <property type="evidence" value="ECO:0007669"/>
    <property type="project" value="UniProtKB-SubCell"/>
</dbReference>
<dbReference type="PROSITE" id="PS00455">
    <property type="entry name" value="AMP_BINDING"/>
    <property type="match status" value="1"/>
</dbReference>
<dbReference type="InterPro" id="IPR020845">
    <property type="entry name" value="AMP-binding_CS"/>
</dbReference>
<dbReference type="Pfam" id="PF00501">
    <property type="entry name" value="AMP-binding"/>
    <property type="match status" value="1"/>
</dbReference>
<dbReference type="SUPFAM" id="SSF56801">
    <property type="entry name" value="Acetyl-CoA synthetase-like"/>
    <property type="match status" value="1"/>
</dbReference>
<dbReference type="EMBL" id="JACMRX010000005">
    <property type="protein sequence ID" value="KAF7988449.1"/>
    <property type="molecule type" value="Genomic_DNA"/>
</dbReference>
<dbReference type="Gene3D" id="3.30.300.30">
    <property type="match status" value="1"/>
</dbReference>
<comment type="similarity">
    <text evidence="2">Belongs to the ATP-dependent AMP-binding enzyme family.</text>
</comment>
<dbReference type="GO" id="GO:0016405">
    <property type="term" value="F:CoA-ligase activity"/>
    <property type="evidence" value="ECO:0007669"/>
    <property type="project" value="TreeGrafter"/>
</dbReference>
<evidence type="ECO:0000259" key="5">
    <source>
        <dbReference type="Pfam" id="PF00501"/>
    </source>
</evidence>
<dbReference type="AlphaFoldDB" id="A0A834XNG0"/>
<keyword evidence="8" id="KW-1185">Reference proteome</keyword>
<proteinExistence type="inferred from homology"/>
<dbReference type="PANTHER" id="PTHR24096:SF149">
    <property type="entry name" value="AMP-BINDING DOMAIN-CONTAINING PROTEIN-RELATED"/>
    <property type="match status" value="1"/>
</dbReference>
<evidence type="ECO:0000313" key="7">
    <source>
        <dbReference type="EMBL" id="KAF7988449.1"/>
    </source>
</evidence>
<dbReference type="OrthoDB" id="10253869at2759"/>
<gene>
    <name evidence="7" type="ORF">HCN44_001022</name>
</gene>
<sequence length="548" mass="61603">MNQKTRITRQTPSFKIENGIIKGEECSFMDSKDNNFGEMLLENMKKNSSVIGQVDVESGKEDPYGEMADRSIRCALWMKNENLKPGDVIAICTNNHLDSIIPCLASLYTGVIFNPWWDHGLTKEIARHFINLTKPKVLFTNEDTVNIALEVSKEENINIKIIVFGCTSASLLSFNEIIKKQDSKQVENFKCNKFKNNNQPAFITYTSGTTGFPKGVLHSHKSLFGNIRLADHLNHDKCIALCYSTLCWITGIICPFLSIAHINKRIVANDYSPKQLCQLVEKYKINWILMGTSPTNRLLTSGEITKHDLSSIEYIWIGGAVLKEESQKTLQKLLPSAQIIQLYGMTEFGGIVVHQTNDEKLDSIGTIAKNLQMKIIDPESGKILGPNETGEACFKSPHMMIEYYNNPEKTKEAIDTDGWMHTGDLCYYDENGFIFIIDRLKELIKWRGHHVSPAIVEQLIQTIPGVTEAAVVAVADAEDDERPFAFVAKIPDTIISEEDVKKLVQDNLPDQMRLRGGVKFLNAIPHTASGKINRTELKKIASAYARKS</sequence>
<dbReference type="Proteomes" id="UP000639338">
    <property type="component" value="Unassembled WGS sequence"/>
</dbReference>
<organism evidence="7 8">
    <name type="scientific">Aphidius gifuensis</name>
    <name type="common">Parasitoid wasp</name>
    <dbReference type="NCBI Taxonomy" id="684658"/>
    <lineage>
        <taxon>Eukaryota</taxon>
        <taxon>Metazoa</taxon>
        <taxon>Ecdysozoa</taxon>
        <taxon>Arthropoda</taxon>
        <taxon>Hexapoda</taxon>
        <taxon>Insecta</taxon>
        <taxon>Pterygota</taxon>
        <taxon>Neoptera</taxon>
        <taxon>Endopterygota</taxon>
        <taxon>Hymenoptera</taxon>
        <taxon>Apocrita</taxon>
        <taxon>Ichneumonoidea</taxon>
        <taxon>Braconidae</taxon>
        <taxon>Aphidiinae</taxon>
        <taxon>Aphidius</taxon>
    </lineage>
</organism>
<name>A0A834XNG0_APHGI</name>
<evidence type="ECO:0000256" key="4">
    <source>
        <dbReference type="ARBA" id="ARBA00023140"/>
    </source>
</evidence>
<dbReference type="PANTHER" id="PTHR24096">
    <property type="entry name" value="LONG-CHAIN-FATTY-ACID--COA LIGASE"/>
    <property type="match status" value="1"/>
</dbReference>
<reference evidence="7 8" key="1">
    <citation type="submission" date="2020-08" db="EMBL/GenBank/DDBJ databases">
        <title>Aphidius gifuensis genome sequencing and assembly.</title>
        <authorList>
            <person name="Du Z."/>
        </authorList>
    </citation>
    <scope>NUCLEOTIDE SEQUENCE [LARGE SCALE GENOMIC DNA]</scope>
    <source>
        <strain evidence="7">YNYX2018</strain>
        <tissue evidence="7">Adults</tissue>
    </source>
</reference>
<evidence type="ECO:0000313" key="8">
    <source>
        <dbReference type="Proteomes" id="UP000639338"/>
    </source>
</evidence>
<dbReference type="InterPro" id="IPR025110">
    <property type="entry name" value="AMP-bd_C"/>
</dbReference>
<feature type="domain" description="AMP-binding enzyme C-terminal" evidence="6">
    <location>
        <begin position="456"/>
        <end position="531"/>
    </location>
</feature>
<dbReference type="InterPro" id="IPR000873">
    <property type="entry name" value="AMP-dep_synth/lig_dom"/>
</dbReference>